<evidence type="ECO:0000313" key="2">
    <source>
        <dbReference type="Proteomes" id="UP000612746"/>
    </source>
</evidence>
<dbReference type="EMBL" id="JAEPRA010000018">
    <property type="protein sequence ID" value="KAG2173576.1"/>
    <property type="molecule type" value="Genomic_DNA"/>
</dbReference>
<accession>A0A8H7PGK6</accession>
<dbReference type="Proteomes" id="UP000612746">
    <property type="component" value="Unassembled WGS sequence"/>
</dbReference>
<protein>
    <submittedName>
        <fullName evidence="1">Uncharacterized protein</fullName>
    </submittedName>
</protein>
<comment type="caution">
    <text evidence="1">The sequence shown here is derived from an EMBL/GenBank/DDBJ whole genome shotgun (WGS) entry which is preliminary data.</text>
</comment>
<gene>
    <name evidence="1" type="ORF">INT44_007167</name>
</gene>
<name>A0A8H7PGK6_9FUNG</name>
<evidence type="ECO:0000313" key="1">
    <source>
        <dbReference type="EMBL" id="KAG2173576.1"/>
    </source>
</evidence>
<reference evidence="1" key="1">
    <citation type="submission" date="2020-12" db="EMBL/GenBank/DDBJ databases">
        <title>Metabolic potential, ecology and presence of endohyphal bacteria is reflected in genomic diversity of Mucoromycotina.</title>
        <authorList>
            <person name="Muszewska A."/>
            <person name="Okrasinska A."/>
            <person name="Steczkiewicz K."/>
            <person name="Drgas O."/>
            <person name="Orlowska M."/>
            <person name="Perlinska-Lenart U."/>
            <person name="Aleksandrzak-Piekarczyk T."/>
            <person name="Szatraj K."/>
            <person name="Zielenkiewicz U."/>
            <person name="Pilsyk S."/>
            <person name="Malc E."/>
            <person name="Mieczkowski P."/>
            <person name="Kruszewska J.S."/>
            <person name="Biernat P."/>
            <person name="Pawlowska J."/>
        </authorList>
    </citation>
    <scope>NUCLEOTIDE SEQUENCE</scope>
    <source>
        <strain evidence="1">WA0000051536</strain>
    </source>
</reference>
<proteinExistence type="predicted"/>
<dbReference type="AlphaFoldDB" id="A0A8H7PGK6"/>
<organism evidence="1 2">
    <name type="scientific">Umbelopsis vinacea</name>
    <dbReference type="NCBI Taxonomy" id="44442"/>
    <lineage>
        <taxon>Eukaryota</taxon>
        <taxon>Fungi</taxon>
        <taxon>Fungi incertae sedis</taxon>
        <taxon>Mucoromycota</taxon>
        <taxon>Mucoromycotina</taxon>
        <taxon>Umbelopsidomycetes</taxon>
        <taxon>Umbelopsidales</taxon>
        <taxon>Umbelopsidaceae</taxon>
        <taxon>Umbelopsis</taxon>
    </lineage>
</organism>
<sequence>MLTAFHRSRAGFSGIQASYATTLEHADRAGKNPSSSQDRAIFRKSRAKGHMAFFLEIGYPSQRLINMVEDA</sequence>
<keyword evidence="2" id="KW-1185">Reference proteome</keyword>